<dbReference type="AlphaFoldDB" id="A0A1I1HHE7"/>
<feature type="compositionally biased region" description="Pro residues" evidence="1">
    <location>
        <begin position="250"/>
        <end position="260"/>
    </location>
</feature>
<feature type="transmembrane region" description="Helical" evidence="2">
    <location>
        <begin position="178"/>
        <end position="202"/>
    </location>
</feature>
<sequence length="260" mass="25602">MTARPTSGDLRTRQVLVAALAALSGATDAVGLLALGGAFTSVMTGNLVLLGTASTTTNGALALSSGTAVLAFCLGVALGTLLAGTPRREDGVWPARVTVALAVEGALLVGYAAGWWVTGADRGATAALLLLATTAVALGVQSSTVQRFGVPGLSTTFLTGTLTGIVVRLTTRRPLREVLPGVQVVVGLVAGAAAGAAVVSALPGAAPALQLALVAVVLVVASLRFHRGRAATSPGPHRETTADVQEPGAPSGPPTPGGPR</sequence>
<reference evidence="4" key="1">
    <citation type="submission" date="2016-10" db="EMBL/GenBank/DDBJ databases">
        <authorList>
            <person name="Varghese N."/>
            <person name="Submissions S."/>
        </authorList>
    </citation>
    <scope>NUCLEOTIDE SEQUENCE [LARGE SCALE GENOMIC DNA]</scope>
    <source>
        <strain evidence="4">DSM 45962</strain>
    </source>
</reference>
<proteinExistence type="predicted"/>
<evidence type="ECO:0000313" key="3">
    <source>
        <dbReference type="EMBL" id="SFC23569.1"/>
    </source>
</evidence>
<keyword evidence="2" id="KW-1133">Transmembrane helix</keyword>
<gene>
    <name evidence="3" type="ORF">SAMN05661030_0449</name>
</gene>
<evidence type="ECO:0000256" key="1">
    <source>
        <dbReference type="SAM" id="MobiDB-lite"/>
    </source>
</evidence>
<feature type="transmembrane region" description="Helical" evidence="2">
    <location>
        <begin position="208"/>
        <end position="225"/>
    </location>
</feature>
<keyword evidence="2" id="KW-0472">Membrane</keyword>
<feature type="transmembrane region" description="Helical" evidence="2">
    <location>
        <begin position="123"/>
        <end position="140"/>
    </location>
</feature>
<dbReference type="PANTHER" id="PTHR37314">
    <property type="entry name" value="SLR0142 PROTEIN"/>
    <property type="match status" value="1"/>
</dbReference>
<dbReference type="STRING" id="1225127.SAMN05661030_0449"/>
<evidence type="ECO:0000313" key="4">
    <source>
        <dbReference type="Proteomes" id="UP000199022"/>
    </source>
</evidence>
<evidence type="ECO:0000256" key="2">
    <source>
        <dbReference type="SAM" id="Phobius"/>
    </source>
</evidence>
<keyword evidence="2" id="KW-0812">Transmembrane</keyword>
<dbReference type="EMBL" id="FOMD01000001">
    <property type="protein sequence ID" value="SFC23569.1"/>
    <property type="molecule type" value="Genomic_DNA"/>
</dbReference>
<keyword evidence="4" id="KW-1185">Reference proteome</keyword>
<dbReference type="PANTHER" id="PTHR37314:SF4">
    <property type="entry name" value="UPF0700 TRANSMEMBRANE PROTEIN YOAK"/>
    <property type="match status" value="1"/>
</dbReference>
<accession>A0A1I1HHE7</accession>
<feature type="transmembrane region" description="Helical" evidence="2">
    <location>
        <begin position="59"/>
        <end position="83"/>
    </location>
</feature>
<dbReference type="Pfam" id="PF06912">
    <property type="entry name" value="DUF1275"/>
    <property type="match status" value="1"/>
</dbReference>
<dbReference type="InterPro" id="IPR010699">
    <property type="entry name" value="DUF1275"/>
</dbReference>
<organism evidence="3 4">
    <name type="scientific">Klenkia taihuensis</name>
    <dbReference type="NCBI Taxonomy" id="1225127"/>
    <lineage>
        <taxon>Bacteria</taxon>
        <taxon>Bacillati</taxon>
        <taxon>Actinomycetota</taxon>
        <taxon>Actinomycetes</taxon>
        <taxon>Geodermatophilales</taxon>
        <taxon>Geodermatophilaceae</taxon>
        <taxon>Klenkia</taxon>
    </lineage>
</organism>
<feature type="region of interest" description="Disordered" evidence="1">
    <location>
        <begin position="229"/>
        <end position="260"/>
    </location>
</feature>
<feature type="transmembrane region" description="Helical" evidence="2">
    <location>
        <begin position="95"/>
        <end position="117"/>
    </location>
</feature>
<protein>
    <submittedName>
        <fullName evidence="3">Uncharacterized membrane protein YoaK, UPF0700 family</fullName>
    </submittedName>
</protein>
<dbReference type="Proteomes" id="UP000199022">
    <property type="component" value="Unassembled WGS sequence"/>
</dbReference>
<dbReference type="RefSeq" id="WP_165628811.1">
    <property type="nucleotide sequence ID" value="NZ_BNAC01000002.1"/>
</dbReference>
<name>A0A1I1HHE7_9ACTN</name>